<feature type="region of interest" description="Disordered" evidence="1">
    <location>
        <begin position="129"/>
        <end position="148"/>
    </location>
</feature>
<organism evidence="2 3">
    <name type="scientific">Elysia crispata</name>
    <name type="common">lettuce slug</name>
    <dbReference type="NCBI Taxonomy" id="231223"/>
    <lineage>
        <taxon>Eukaryota</taxon>
        <taxon>Metazoa</taxon>
        <taxon>Spiralia</taxon>
        <taxon>Lophotrochozoa</taxon>
        <taxon>Mollusca</taxon>
        <taxon>Gastropoda</taxon>
        <taxon>Heterobranchia</taxon>
        <taxon>Euthyneura</taxon>
        <taxon>Panpulmonata</taxon>
        <taxon>Sacoglossa</taxon>
        <taxon>Placobranchoidea</taxon>
        <taxon>Plakobranchidae</taxon>
        <taxon>Elysia</taxon>
    </lineage>
</organism>
<gene>
    <name evidence="2" type="ORF">RRG08_047067</name>
</gene>
<dbReference type="Proteomes" id="UP001283361">
    <property type="component" value="Unassembled WGS sequence"/>
</dbReference>
<evidence type="ECO:0000256" key="1">
    <source>
        <dbReference type="SAM" id="MobiDB-lite"/>
    </source>
</evidence>
<evidence type="ECO:0000313" key="2">
    <source>
        <dbReference type="EMBL" id="KAK3794436.1"/>
    </source>
</evidence>
<evidence type="ECO:0000313" key="3">
    <source>
        <dbReference type="Proteomes" id="UP001283361"/>
    </source>
</evidence>
<feature type="region of interest" description="Disordered" evidence="1">
    <location>
        <begin position="99"/>
        <end position="119"/>
    </location>
</feature>
<reference evidence="2" key="1">
    <citation type="journal article" date="2023" name="G3 (Bethesda)">
        <title>A reference genome for the long-term kleptoplast-retaining sea slug Elysia crispata morphotype clarki.</title>
        <authorList>
            <person name="Eastman K.E."/>
            <person name="Pendleton A.L."/>
            <person name="Shaikh M.A."/>
            <person name="Suttiyut T."/>
            <person name="Ogas R."/>
            <person name="Tomko P."/>
            <person name="Gavelis G."/>
            <person name="Widhalm J.R."/>
            <person name="Wisecaver J.H."/>
        </authorList>
    </citation>
    <scope>NUCLEOTIDE SEQUENCE</scope>
    <source>
        <strain evidence="2">ECLA1</strain>
    </source>
</reference>
<accession>A0AAE1AW28</accession>
<proteinExistence type="predicted"/>
<dbReference type="EMBL" id="JAWDGP010001117">
    <property type="protein sequence ID" value="KAK3794436.1"/>
    <property type="molecule type" value="Genomic_DNA"/>
</dbReference>
<sequence>MSLLTLMVVGTSREEKKLVGQQQISRRTMSLKFVEAAIGNAQTIVLEVTSNVLMELSELVRELLNNLDFDMGHRRQFSIFTRAAKHVLKVKKTNGLVENKSMIQKMSDSDTDDSDPEDVRSRILMTVIQKMSDSDTDDSDPEDVRFGY</sequence>
<dbReference type="AlphaFoldDB" id="A0AAE1AW28"/>
<comment type="caution">
    <text evidence="2">The sequence shown here is derived from an EMBL/GenBank/DDBJ whole genome shotgun (WGS) entry which is preliminary data.</text>
</comment>
<name>A0AAE1AW28_9GAST</name>
<keyword evidence="3" id="KW-1185">Reference proteome</keyword>
<protein>
    <submittedName>
        <fullName evidence="2">Uncharacterized protein</fullName>
    </submittedName>
</protein>